<feature type="transmembrane region" description="Helical" evidence="6">
    <location>
        <begin position="407"/>
        <end position="428"/>
    </location>
</feature>
<dbReference type="EMBL" id="JAULBC010000004">
    <property type="protein sequence ID" value="MEX6688445.1"/>
    <property type="molecule type" value="Genomic_DNA"/>
</dbReference>
<feature type="transmembrane region" description="Helical" evidence="6">
    <location>
        <begin position="270"/>
        <end position="294"/>
    </location>
</feature>
<keyword evidence="8" id="KW-1185">Reference proteome</keyword>
<evidence type="ECO:0000256" key="4">
    <source>
        <dbReference type="ARBA" id="ARBA00022989"/>
    </source>
</evidence>
<feature type="transmembrane region" description="Helical" evidence="6">
    <location>
        <begin position="383"/>
        <end position="401"/>
    </location>
</feature>
<feature type="transmembrane region" description="Helical" evidence="6">
    <location>
        <begin position="472"/>
        <end position="495"/>
    </location>
</feature>
<evidence type="ECO:0000256" key="6">
    <source>
        <dbReference type="SAM" id="Phobius"/>
    </source>
</evidence>
<keyword evidence="3 6" id="KW-0812">Transmembrane</keyword>
<evidence type="ECO:0000313" key="7">
    <source>
        <dbReference type="EMBL" id="MEX6688445.1"/>
    </source>
</evidence>
<name>A0ABV3ZFT2_9BACT</name>
<organism evidence="7 8">
    <name type="scientific">Danxiaibacter flavus</name>
    <dbReference type="NCBI Taxonomy" id="3049108"/>
    <lineage>
        <taxon>Bacteria</taxon>
        <taxon>Pseudomonadati</taxon>
        <taxon>Bacteroidota</taxon>
        <taxon>Chitinophagia</taxon>
        <taxon>Chitinophagales</taxon>
        <taxon>Chitinophagaceae</taxon>
        <taxon>Danxiaibacter</taxon>
    </lineage>
</organism>
<feature type="transmembrane region" description="Helical" evidence="6">
    <location>
        <begin position="355"/>
        <end position="376"/>
    </location>
</feature>
<dbReference type="InterPro" id="IPR050833">
    <property type="entry name" value="Poly_Biosynth_Transport"/>
</dbReference>
<dbReference type="Proteomes" id="UP001560573">
    <property type="component" value="Unassembled WGS sequence"/>
</dbReference>
<evidence type="ECO:0000256" key="5">
    <source>
        <dbReference type="ARBA" id="ARBA00023136"/>
    </source>
</evidence>
<feature type="transmembrane region" description="Helical" evidence="6">
    <location>
        <begin position="193"/>
        <end position="211"/>
    </location>
</feature>
<keyword evidence="2" id="KW-1003">Cell membrane</keyword>
<proteinExistence type="predicted"/>
<comment type="subcellular location">
    <subcellularLocation>
        <location evidence="1">Cell membrane</location>
        <topology evidence="1">Multi-pass membrane protein</topology>
    </subcellularLocation>
</comment>
<evidence type="ECO:0000256" key="2">
    <source>
        <dbReference type="ARBA" id="ARBA00022475"/>
    </source>
</evidence>
<sequence length="517" mass="59494">MSKPVRYTKNYFNIYLWKGTGYFASFASLAIATPRLAANPSLFGIFTFCISLNIFFQYADLGFINAAQKYSSEYFARNDIESEIKVTGFSSFILLAFIVPLFLSLLWLSYNPNMIIRDLALNTAEWALAHKLLFTLAIFSPVLIIQRILQIIFSVRLEDHYTQRVNICVSILRVISVFYFFANGKYLIEEYFLFYNLLSLVSIFVIIKIAIRRYAYDFLKLLNNIRFSSEMYQKTSKLAINSLFLALAWIVFYELDLVYIGFFLGKESVAYYALGFTILSFFRDLFGTFYYPFLVRFNHLVGEKNEQGLMSLYHTLLKIGLSIVILPVVCLQIFAEPIIVSWVGFKYEPSIKVVQLLLCSYFLSYITYPASAMLTAKEELKKLYITAAVLPVFFLTGVLLTQHKWGIVAYALFKTLAILVNGTLLFFISLKQLEISARVFFSKYIKPFLLALFSIVLVGNVIVKVLPLEKGFYALFVTVAAYVCVLFFGFFVYFLSDPIIKEFGVATYYRLTKSTKI</sequence>
<feature type="transmembrane region" description="Helical" evidence="6">
    <location>
        <begin position="448"/>
        <end position="466"/>
    </location>
</feature>
<feature type="transmembrane region" description="Helical" evidence="6">
    <location>
        <begin position="238"/>
        <end position="264"/>
    </location>
</feature>
<reference evidence="7 8" key="1">
    <citation type="submission" date="2023-07" db="EMBL/GenBank/DDBJ databases">
        <authorList>
            <person name="Lian W.-H."/>
        </authorList>
    </citation>
    <scope>NUCLEOTIDE SEQUENCE [LARGE SCALE GENOMIC DNA]</scope>
    <source>
        <strain evidence="7 8">SYSU DXS3180</strain>
    </source>
</reference>
<keyword evidence="5 6" id="KW-0472">Membrane</keyword>
<feature type="transmembrane region" description="Helical" evidence="6">
    <location>
        <begin position="315"/>
        <end position="335"/>
    </location>
</feature>
<evidence type="ECO:0000313" key="8">
    <source>
        <dbReference type="Proteomes" id="UP001560573"/>
    </source>
</evidence>
<gene>
    <name evidence="7" type="ORF">QTN47_13105</name>
</gene>
<feature type="transmembrane region" description="Helical" evidence="6">
    <location>
        <begin position="128"/>
        <end position="149"/>
    </location>
</feature>
<evidence type="ECO:0000256" key="1">
    <source>
        <dbReference type="ARBA" id="ARBA00004651"/>
    </source>
</evidence>
<evidence type="ECO:0000256" key="3">
    <source>
        <dbReference type="ARBA" id="ARBA00022692"/>
    </source>
</evidence>
<dbReference type="PANTHER" id="PTHR30250">
    <property type="entry name" value="PST FAMILY PREDICTED COLANIC ACID TRANSPORTER"/>
    <property type="match status" value="1"/>
</dbReference>
<feature type="transmembrane region" description="Helical" evidence="6">
    <location>
        <begin position="12"/>
        <end position="31"/>
    </location>
</feature>
<accession>A0ABV3ZFT2</accession>
<keyword evidence="4 6" id="KW-1133">Transmembrane helix</keyword>
<dbReference type="RefSeq" id="WP_369329855.1">
    <property type="nucleotide sequence ID" value="NZ_JAULBC010000004.1"/>
</dbReference>
<comment type="caution">
    <text evidence="7">The sequence shown here is derived from an EMBL/GenBank/DDBJ whole genome shotgun (WGS) entry which is preliminary data.</text>
</comment>
<feature type="transmembrane region" description="Helical" evidence="6">
    <location>
        <begin position="86"/>
        <end position="108"/>
    </location>
</feature>
<evidence type="ECO:0008006" key="9">
    <source>
        <dbReference type="Google" id="ProtNLM"/>
    </source>
</evidence>
<protein>
    <recommendedName>
        <fullName evidence="9">Polysaccharide biosynthesis protein</fullName>
    </recommendedName>
</protein>
<feature type="transmembrane region" description="Helical" evidence="6">
    <location>
        <begin position="43"/>
        <end position="65"/>
    </location>
</feature>
<dbReference type="PANTHER" id="PTHR30250:SF11">
    <property type="entry name" value="O-ANTIGEN TRANSPORTER-RELATED"/>
    <property type="match status" value="1"/>
</dbReference>
<feature type="transmembrane region" description="Helical" evidence="6">
    <location>
        <begin position="161"/>
        <end position="181"/>
    </location>
</feature>